<dbReference type="GO" id="GO:0005886">
    <property type="term" value="C:plasma membrane"/>
    <property type="evidence" value="ECO:0007669"/>
    <property type="project" value="UniProtKB-SubCell"/>
</dbReference>
<reference evidence="8" key="1">
    <citation type="submission" date="2017-09" db="EMBL/GenBank/DDBJ databases">
        <title>Depth-based differentiation of microbial function through sediment-hosted aquifers and enrichment of novel symbionts in the deep terrestrial subsurface.</title>
        <authorList>
            <person name="Probst A.J."/>
            <person name="Ladd B."/>
            <person name="Jarett J.K."/>
            <person name="Geller-Mcgrath D.E."/>
            <person name="Sieber C.M.K."/>
            <person name="Emerson J.B."/>
            <person name="Anantharaman K."/>
            <person name="Thomas B.C."/>
            <person name="Malmstrom R."/>
            <person name="Stieglmeier M."/>
            <person name="Klingl A."/>
            <person name="Woyke T."/>
            <person name="Ryan C.M."/>
            <person name="Banfield J.F."/>
        </authorList>
    </citation>
    <scope>NUCLEOTIDE SEQUENCE [LARGE SCALE GENOMIC DNA]</scope>
</reference>
<protein>
    <recommendedName>
        <fullName evidence="9">Lysylphosphatidylglycerol synthetase family protein</fullName>
    </recommendedName>
</protein>
<dbReference type="PANTHER" id="PTHR40277:SF1">
    <property type="entry name" value="BLL5419 PROTEIN"/>
    <property type="match status" value="1"/>
</dbReference>
<proteinExistence type="predicted"/>
<dbReference type="Pfam" id="PF03706">
    <property type="entry name" value="LPG_synthase_TM"/>
    <property type="match status" value="1"/>
</dbReference>
<dbReference type="PANTHER" id="PTHR40277">
    <property type="entry name" value="BLL5419 PROTEIN"/>
    <property type="match status" value="1"/>
</dbReference>
<comment type="caution">
    <text evidence="7">The sequence shown here is derived from an EMBL/GenBank/DDBJ whole genome shotgun (WGS) entry which is preliminary data.</text>
</comment>
<evidence type="ECO:0000256" key="5">
    <source>
        <dbReference type="ARBA" id="ARBA00023136"/>
    </source>
</evidence>
<evidence type="ECO:0000256" key="2">
    <source>
        <dbReference type="ARBA" id="ARBA00022475"/>
    </source>
</evidence>
<dbReference type="EMBL" id="PEZN01000039">
    <property type="protein sequence ID" value="PIS12695.1"/>
    <property type="molecule type" value="Genomic_DNA"/>
</dbReference>
<keyword evidence="5 6" id="KW-0472">Membrane</keyword>
<evidence type="ECO:0008006" key="9">
    <source>
        <dbReference type="Google" id="ProtNLM"/>
    </source>
</evidence>
<dbReference type="AlphaFoldDB" id="A0A2H0WJD8"/>
<comment type="subcellular location">
    <subcellularLocation>
        <location evidence="1">Cell membrane</location>
        <topology evidence="1">Multi-pass membrane protein</topology>
    </subcellularLocation>
</comment>
<evidence type="ECO:0000256" key="4">
    <source>
        <dbReference type="ARBA" id="ARBA00022989"/>
    </source>
</evidence>
<keyword evidence="4 6" id="KW-1133">Transmembrane helix</keyword>
<keyword evidence="3 6" id="KW-0812">Transmembrane</keyword>
<feature type="transmembrane region" description="Helical" evidence="6">
    <location>
        <begin position="37"/>
        <end position="59"/>
    </location>
</feature>
<feature type="transmembrane region" description="Helical" evidence="6">
    <location>
        <begin position="193"/>
        <end position="211"/>
    </location>
</feature>
<sequence>MNPNKKLILRAFVSVILVLLLLKQISLKDVVLNIRGANFLILFVISSFFINYFFSAYRWRELIVYKTKKKVGILYLLKLYYIGSFLSNFLPSTIGGDVYKAYKLGKDTGNMAGAVTATFMERLIGVVSLSIISSVSLVWFWGFRGAVVFIAFWALILAGFLGLWFVSKFSKKLKNFYENILFYKSNKKALFKALLYSFFVQGGSVFAHYFTARSLDINLSLPFSFSAFPVIGFISFLPISISGLGVQDNIYVFVFSKIGVLAGLAASASVLFHILRAFNSLIGWALLSFDKEFKDSLSLDFKSESVVKIETVGK</sequence>
<feature type="transmembrane region" description="Helical" evidence="6">
    <location>
        <begin position="223"/>
        <end position="246"/>
    </location>
</feature>
<organism evidence="7 8">
    <name type="scientific">candidate division WWE3 bacterium CG09_land_8_20_14_0_10_39_24</name>
    <dbReference type="NCBI Taxonomy" id="1975088"/>
    <lineage>
        <taxon>Bacteria</taxon>
        <taxon>Katanobacteria</taxon>
    </lineage>
</organism>
<accession>A0A2H0WJD8</accession>
<evidence type="ECO:0000256" key="3">
    <source>
        <dbReference type="ARBA" id="ARBA00022692"/>
    </source>
</evidence>
<evidence type="ECO:0000256" key="1">
    <source>
        <dbReference type="ARBA" id="ARBA00004651"/>
    </source>
</evidence>
<dbReference type="Proteomes" id="UP000230787">
    <property type="component" value="Unassembled WGS sequence"/>
</dbReference>
<keyword evidence="2" id="KW-1003">Cell membrane</keyword>
<evidence type="ECO:0000313" key="8">
    <source>
        <dbReference type="Proteomes" id="UP000230787"/>
    </source>
</evidence>
<feature type="transmembrane region" description="Helical" evidence="6">
    <location>
        <begin position="147"/>
        <end position="166"/>
    </location>
</feature>
<dbReference type="InterPro" id="IPR022791">
    <property type="entry name" value="L-PG_synthase/AglD"/>
</dbReference>
<evidence type="ECO:0000256" key="6">
    <source>
        <dbReference type="SAM" id="Phobius"/>
    </source>
</evidence>
<gene>
    <name evidence="7" type="ORF">COT69_02710</name>
</gene>
<feature type="transmembrane region" description="Helical" evidence="6">
    <location>
        <begin position="258"/>
        <end position="278"/>
    </location>
</feature>
<evidence type="ECO:0000313" key="7">
    <source>
        <dbReference type="EMBL" id="PIS12695.1"/>
    </source>
</evidence>
<name>A0A2H0WJD8_UNCKA</name>